<name>A0ABU1L398_9BURK</name>
<keyword evidence="3" id="KW-1185">Reference proteome</keyword>
<evidence type="ECO:0000313" key="3">
    <source>
        <dbReference type="Proteomes" id="UP001185254"/>
    </source>
</evidence>
<organism evidence="2 3">
    <name type="scientific">Paraburkholderia caledonica</name>
    <dbReference type="NCBI Taxonomy" id="134536"/>
    <lineage>
        <taxon>Bacteria</taxon>
        <taxon>Pseudomonadati</taxon>
        <taxon>Pseudomonadota</taxon>
        <taxon>Betaproteobacteria</taxon>
        <taxon>Burkholderiales</taxon>
        <taxon>Burkholderiaceae</taxon>
        <taxon>Paraburkholderia</taxon>
    </lineage>
</organism>
<dbReference type="RefSeq" id="WP_310068438.1">
    <property type="nucleotide sequence ID" value="NZ_JAVDQN010000003.1"/>
</dbReference>
<evidence type="ECO:0000256" key="1">
    <source>
        <dbReference type="SAM" id="MobiDB-lite"/>
    </source>
</evidence>
<feature type="compositionally biased region" description="Low complexity" evidence="1">
    <location>
        <begin position="22"/>
        <end position="34"/>
    </location>
</feature>
<reference evidence="2 3" key="1">
    <citation type="submission" date="2023-07" db="EMBL/GenBank/DDBJ databases">
        <title>Sorghum-associated microbial communities from plants grown in Nebraska, USA.</title>
        <authorList>
            <person name="Schachtman D."/>
        </authorList>
    </citation>
    <scope>NUCLEOTIDE SEQUENCE [LARGE SCALE GENOMIC DNA]</scope>
    <source>
        <strain evidence="2 3">DS1039</strain>
    </source>
</reference>
<dbReference type="Proteomes" id="UP001185254">
    <property type="component" value="Unassembled WGS sequence"/>
</dbReference>
<comment type="caution">
    <text evidence="2">The sequence shown here is derived from an EMBL/GenBank/DDBJ whole genome shotgun (WGS) entry which is preliminary data.</text>
</comment>
<dbReference type="EMBL" id="JAVDQN010000003">
    <property type="protein sequence ID" value="MDR6377680.1"/>
    <property type="molecule type" value="Genomic_DNA"/>
</dbReference>
<evidence type="ECO:0000313" key="2">
    <source>
        <dbReference type="EMBL" id="MDR6377680.1"/>
    </source>
</evidence>
<sequence length="62" mass="6707">MAGAQSCTLFRTPVQRNDLHKAAANQQQTSNQAAIKQQREGAPAARRGFGFVDQREPNPNGA</sequence>
<protein>
    <submittedName>
        <fullName evidence="2">Uncharacterized protein</fullName>
    </submittedName>
</protein>
<accession>A0ABU1L398</accession>
<feature type="region of interest" description="Disordered" evidence="1">
    <location>
        <begin position="18"/>
        <end position="62"/>
    </location>
</feature>
<proteinExistence type="predicted"/>
<gene>
    <name evidence="2" type="ORF">J2776_004380</name>
</gene>